<dbReference type="InterPro" id="IPR011990">
    <property type="entry name" value="TPR-like_helical_dom_sf"/>
</dbReference>
<reference evidence="3 4" key="1">
    <citation type="submission" date="2015-10" db="EMBL/GenBank/DDBJ databases">
        <title>Draft genome of Bosea thiooxidans.</title>
        <authorList>
            <person name="Wang X."/>
        </authorList>
    </citation>
    <scope>NUCLEOTIDE SEQUENCE [LARGE SCALE GENOMIC DNA]</scope>
    <source>
        <strain evidence="3 4">CGMCC 9174</strain>
    </source>
</reference>
<keyword evidence="4" id="KW-1185">Reference proteome</keyword>
<gene>
    <name evidence="3" type="ORF">ARD30_11085</name>
</gene>
<dbReference type="RefSeq" id="WP_055727651.1">
    <property type="nucleotide sequence ID" value="NZ_LMAR01000029.1"/>
</dbReference>
<comment type="caution">
    <text evidence="3">The sequence shown here is derived from an EMBL/GenBank/DDBJ whole genome shotgun (WGS) entry which is preliminary data.</text>
</comment>
<dbReference type="EMBL" id="LMAR01000029">
    <property type="protein sequence ID" value="KQK31044.1"/>
    <property type="molecule type" value="Genomic_DNA"/>
</dbReference>
<evidence type="ECO:0000313" key="4">
    <source>
        <dbReference type="Proteomes" id="UP000051562"/>
    </source>
</evidence>
<dbReference type="Proteomes" id="UP000051562">
    <property type="component" value="Unassembled WGS sequence"/>
</dbReference>
<name>A0A0Q3L2T3_9HYPH</name>
<evidence type="ECO:0000313" key="3">
    <source>
        <dbReference type="EMBL" id="KQK31044.1"/>
    </source>
</evidence>
<dbReference type="AlphaFoldDB" id="A0A0Q3L2T3"/>
<protein>
    <submittedName>
        <fullName evidence="3">Uncharacterized protein</fullName>
    </submittedName>
</protein>
<feature type="region of interest" description="Disordered" evidence="1">
    <location>
        <begin position="128"/>
        <end position="148"/>
    </location>
</feature>
<dbReference type="SUPFAM" id="SSF48452">
    <property type="entry name" value="TPR-like"/>
    <property type="match status" value="1"/>
</dbReference>
<keyword evidence="2" id="KW-0472">Membrane</keyword>
<keyword evidence="2" id="KW-0812">Transmembrane</keyword>
<accession>A0A0Q3L2T3</accession>
<sequence>MAEGDDEVGRPDERAAASIRAELDRVLASDAFRAAPQLSAFLSFVVERTVEGRAAELKGYTIAVEALGRPADFNPQIDPIVRVEAGRLRRALTQYYANEGQADPLQLSMPVGGYVPVFTFVDGDEEGRSAPAWTSTPAPSAPAVRPAPAPPADRRAALRWVVASLAALALGLLALSWWLLAPAGSPMELASEKTVSLPPSAAPPPAVNTLQLTRVAIAIPVLPADPKRADLLRRFSELLVDAMARFDDLVTIKAPAPGSPPADDVDYVFEMSIQTVDGGAEGLGRLRSVRDDRIVWTTSSGRPSIEMLQEAQLSEMARRLATRLTEPFGIIHADARQSSSSPAARCILKTFDARRTMLPEDFVAARSCLGQLVEQDPGFYPAWAHLAILSLGEHSSGIEKLGAQATEAGGKPPLDRALAAAMTATRLAPSGARAYQAMMKVLLLRGASEEALQKGRQALARNPYDPEIMSELGSLYVRIGRAEDGLPLLERAIALSVGRPARYDFYAFLGAYLTGAKVPETYLAALATDTSPFGLLAQALAAISEGDRAREMAAVATLAEKAPLFGTDPRAYLARKGFAPAVADRLLAALAIERR</sequence>
<feature type="compositionally biased region" description="Low complexity" evidence="1">
    <location>
        <begin position="129"/>
        <end position="144"/>
    </location>
</feature>
<keyword evidence="2" id="KW-1133">Transmembrane helix</keyword>
<organism evidence="3 4">
    <name type="scientific">Bosea thiooxidans</name>
    <dbReference type="NCBI Taxonomy" id="53254"/>
    <lineage>
        <taxon>Bacteria</taxon>
        <taxon>Pseudomonadati</taxon>
        <taxon>Pseudomonadota</taxon>
        <taxon>Alphaproteobacteria</taxon>
        <taxon>Hyphomicrobiales</taxon>
        <taxon>Boseaceae</taxon>
        <taxon>Bosea</taxon>
    </lineage>
</organism>
<proteinExistence type="predicted"/>
<dbReference type="STRING" id="53254.SAMN05660750_01791"/>
<feature type="transmembrane region" description="Helical" evidence="2">
    <location>
        <begin position="160"/>
        <end position="180"/>
    </location>
</feature>
<evidence type="ECO:0000256" key="1">
    <source>
        <dbReference type="SAM" id="MobiDB-lite"/>
    </source>
</evidence>
<evidence type="ECO:0000256" key="2">
    <source>
        <dbReference type="SAM" id="Phobius"/>
    </source>
</evidence>
<dbReference type="Gene3D" id="1.25.40.10">
    <property type="entry name" value="Tetratricopeptide repeat domain"/>
    <property type="match status" value="1"/>
</dbReference>